<accession>A0A645BRY2</accession>
<name>A0A645BRY2_9ZZZZ</name>
<reference evidence="1" key="1">
    <citation type="submission" date="2019-08" db="EMBL/GenBank/DDBJ databases">
        <authorList>
            <person name="Kucharzyk K."/>
            <person name="Murdoch R.W."/>
            <person name="Higgins S."/>
            <person name="Loffler F."/>
        </authorList>
    </citation>
    <scope>NUCLEOTIDE SEQUENCE</scope>
</reference>
<evidence type="ECO:0000313" key="1">
    <source>
        <dbReference type="EMBL" id="MPM68126.1"/>
    </source>
</evidence>
<dbReference type="AlphaFoldDB" id="A0A645BRY2"/>
<organism evidence="1">
    <name type="scientific">bioreactor metagenome</name>
    <dbReference type="NCBI Taxonomy" id="1076179"/>
    <lineage>
        <taxon>unclassified sequences</taxon>
        <taxon>metagenomes</taxon>
        <taxon>ecological metagenomes</taxon>
    </lineage>
</organism>
<sequence length="144" mass="16284">MKFQTTLPINDINIHLPSRLLGQWQTFVLFALKKTPYVTLTVETPKKPRSTGDGSQNHHLNGHIRQISEETGNEPEVVKLEVKYRAVVFLGYPIEKRPDGSDYTDIWGRPKGISESDSSVEECAKLIEMVHVLASELGIILRED</sequence>
<comment type="caution">
    <text evidence="1">The sequence shown here is derived from an EMBL/GenBank/DDBJ whole genome shotgun (WGS) entry which is preliminary data.</text>
</comment>
<protein>
    <submittedName>
        <fullName evidence="1">Uncharacterized protein</fullName>
    </submittedName>
</protein>
<dbReference type="EMBL" id="VSSQ01022076">
    <property type="protein sequence ID" value="MPM68126.1"/>
    <property type="molecule type" value="Genomic_DNA"/>
</dbReference>
<proteinExistence type="predicted"/>
<gene>
    <name evidence="1" type="ORF">SDC9_115057</name>
</gene>